<accession>A0A6A4T8T1</accession>
<comment type="caution">
    <text evidence="2">The sequence shown here is derived from an EMBL/GenBank/DDBJ whole genome shotgun (WGS) entry which is preliminary data.</text>
</comment>
<dbReference type="Proteomes" id="UP000438429">
    <property type="component" value="Unassembled WGS sequence"/>
</dbReference>
<evidence type="ECO:0000313" key="3">
    <source>
        <dbReference type="Proteomes" id="UP000438429"/>
    </source>
</evidence>
<feature type="region of interest" description="Disordered" evidence="1">
    <location>
        <begin position="35"/>
        <end position="67"/>
    </location>
</feature>
<feature type="compositionally biased region" description="Basic and acidic residues" evidence="1">
    <location>
        <begin position="52"/>
        <end position="62"/>
    </location>
</feature>
<proteinExistence type="predicted"/>
<gene>
    <name evidence="2" type="ORF">F2P81_003124</name>
</gene>
<organism evidence="2 3">
    <name type="scientific">Scophthalmus maximus</name>
    <name type="common">Turbot</name>
    <name type="synonym">Psetta maxima</name>
    <dbReference type="NCBI Taxonomy" id="52904"/>
    <lineage>
        <taxon>Eukaryota</taxon>
        <taxon>Metazoa</taxon>
        <taxon>Chordata</taxon>
        <taxon>Craniata</taxon>
        <taxon>Vertebrata</taxon>
        <taxon>Euteleostomi</taxon>
        <taxon>Actinopterygii</taxon>
        <taxon>Neopterygii</taxon>
        <taxon>Teleostei</taxon>
        <taxon>Neoteleostei</taxon>
        <taxon>Acanthomorphata</taxon>
        <taxon>Carangaria</taxon>
        <taxon>Pleuronectiformes</taxon>
        <taxon>Pleuronectoidei</taxon>
        <taxon>Scophthalmidae</taxon>
        <taxon>Scophthalmus</taxon>
    </lineage>
</organism>
<name>A0A6A4T8T1_SCOMX</name>
<dbReference type="EMBL" id="VEVO01000003">
    <property type="protein sequence ID" value="KAF0043966.1"/>
    <property type="molecule type" value="Genomic_DNA"/>
</dbReference>
<protein>
    <submittedName>
        <fullName evidence="2">Uncharacterized protein</fullName>
    </submittedName>
</protein>
<evidence type="ECO:0000313" key="2">
    <source>
        <dbReference type="EMBL" id="KAF0043966.1"/>
    </source>
</evidence>
<reference evidence="2 3" key="1">
    <citation type="submission" date="2019-06" db="EMBL/GenBank/DDBJ databases">
        <title>Draft genomes of female and male turbot (Scophthalmus maximus).</title>
        <authorList>
            <person name="Xu H."/>
            <person name="Xu X.-W."/>
            <person name="Shao C."/>
            <person name="Chen S."/>
        </authorList>
    </citation>
    <scope>NUCLEOTIDE SEQUENCE [LARGE SCALE GENOMIC DNA]</scope>
    <source>
        <strain evidence="2">Ysfricsl-2016a</strain>
        <tissue evidence="2">Blood</tissue>
    </source>
</reference>
<dbReference type="AlphaFoldDB" id="A0A6A4T8T1"/>
<sequence length="152" mass="17603">MNRDVSSTLSIMNRRCYFMFHSSEMHKRKRNKLLTAGNDLKPQTDPGSGDVVENKQESDIWRSPRQNGNNEGFSTVCEMCQDEMCHGDVAKLHILKCEVLFFSFRRGPWQQTSDSMTVGSGSDLRIWHRLGRRWIVTRRADGAAQRHDEAER</sequence>
<evidence type="ECO:0000256" key="1">
    <source>
        <dbReference type="SAM" id="MobiDB-lite"/>
    </source>
</evidence>